<dbReference type="InterPro" id="IPR036554">
    <property type="entry name" value="GHMP_kinase_C_sf"/>
</dbReference>
<dbReference type="PANTHER" id="PTHR10457:SF7">
    <property type="entry name" value="GALACTOKINASE-RELATED"/>
    <property type="match status" value="1"/>
</dbReference>
<dbReference type="GeneID" id="24917915"/>
<dbReference type="InParanoid" id="D8LWR0"/>
<dbReference type="Gene3D" id="3.30.230.10">
    <property type="match status" value="1"/>
</dbReference>
<dbReference type="GO" id="GO:0005524">
    <property type="term" value="F:ATP binding"/>
    <property type="evidence" value="ECO:0007669"/>
    <property type="project" value="UniProtKB-KW"/>
</dbReference>
<dbReference type="SUPFAM" id="SSF55060">
    <property type="entry name" value="GHMP Kinase, C-terminal domain"/>
    <property type="match status" value="1"/>
</dbReference>
<evidence type="ECO:0000313" key="6">
    <source>
        <dbReference type="EMBL" id="CBK20249.2"/>
    </source>
</evidence>
<evidence type="ECO:0000256" key="1">
    <source>
        <dbReference type="ARBA" id="ARBA00006566"/>
    </source>
</evidence>
<feature type="domain" description="GHMP kinase N-terminal" evidence="4">
    <location>
        <begin position="55"/>
        <end position="143"/>
    </location>
</feature>
<sequence>MGGYVLPFPTVLRGVAAGRRVPGKHCRVYSEYFDETIEFDCDEALERGPKGEWANYYKGMCHFYLPEMPEKELGFDMVFISNVTIGGGISSSAAVEISCGLFIEQCLGIDLDKKDRAMRAYHAEHEFVQMPCGVMDQLISACGHYGRISLIDCITHDMKDYPINPNTDPNAAFQEWPVTLLKLYVHVEHKLVNSGFADRVRESNEGEQILKKRFNVDGKEPVRALCRGVTMEMLEEVKGEMSEDVYKRCFHMIRETDRTLRYVDLILKADWESIGKLFYESYDDSVKYFKNDHPDITACIDVLKEIGLEGGVYGGRMIGGGWGGSILCIVKKGMEDTLIPLIQQKCDEKLHKPNSCDVMIIKEAGDGARVEH</sequence>
<dbReference type="AlphaFoldDB" id="D8LWR0"/>
<protein>
    <submittedName>
        <fullName evidence="6">Galactokinase</fullName>
    </submittedName>
</protein>
<dbReference type="InterPro" id="IPR014721">
    <property type="entry name" value="Ribsml_uS5_D2-typ_fold_subgr"/>
</dbReference>
<accession>D8LWR0</accession>
<dbReference type="Pfam" id="PF08544">
    <property type="entry name" value="GHMP_kinases_C"/>
    <property type="match status" value="1"/>
</dbReference>
<dbReference type="InterPro" id="IPR006204">
    <property type="entry name" value="GHMP_kinase_N_dom"/>
</dbReference>
<dbReference type="Proteomes" id="UP000008312">
    <property type="component" value="Unassembled WGS sequence"/>
</dbReference>
<dbReference type="Pfam" id="PF00288">
    <property type="entry name" value="GHMP_kinases_N"/>
    <property type="match status" value="1"/>
</dbReference>
<dbReference type="RefSeq" id="XP_012894297.1">
    <property type="nucleotide sequence ID" value="XM_013038843.1"/>
</dbReference>
<name>D8LWR0_BLAHO</name>
<organism evidence="6">
    <name type="scientific">Blastocystis hominis</name>
    <dbReference type="NCBI Taxonomy" id="12968"/>
    <lineage>
        <taxon>Eukaryota</taxon>
        <taxon>Sar</taxon>
        <taxon>Stramenopiles</taxon>
        <taxon>Bigyra</taxon>
        <taxon>Opalozoa</taxon>
        <taxon>Opalinata</taxon>
        <taxon>Blastocystidae</taxon>
        <taxon>Blastocystis</taxon>
    </lineage>
</organism>
<evidence type="ECO:0000313" key="7">
    <source>
        <dbReference type="Proteomes" id="UP000008312"/>
    </source>
</evidence>
<keyword evidence="6" id="KW-0418">Kinase</keyword>
<dbReference type="PANTHER" id="PTHR10457">
    <property type="entry name" value="MEVALONATE KINASE/GALACTOKINASE"/>
    <property type="match status" value="1"/>
</dbReference>
<dbReference type="InterPro" id="IPR013750">
    <property type="entry name" value="GHMP_kinase_C_dom"/>
</dbReference>
<dbReference type="InterPro" id="IPR000705">
    <property type="entry name" value="Galactokinase"/>
</dbReference>
<dbReference type="OrthoDB" id="275179at2759"/>
<dbReference type="GO" id="GO:0006012">
    <property type="term" value="P:galactose metabolic process"/>
    <property type="evidence" value="ECO:0007669"/>
    <property type="project" value="InterPro"/>
</dbReference>
<keyword evidence="3" id="KW-0067">ATP-binding</keyword>
<gene>
    <name evidence="6" type="ORF">GSBLH_T00000612001</name>
</gene>
<dbReference type="PIRSF" id="PIRSF000530">
    <property type="entry name" value="Galactokinase"/>
    <property type="match status" value="1"/>
</dbReference>
<dbReference type="PRINTS" id="PR00959">
    <property type="entry name" value="MEVGALKINASE"/>
</dbReference>
<dbReference type="GO" id="GO:0005829">
    <property type="term" value="C:cytosol"/>
    <property type="evidence" value="ECO:0007669"/>
    <property type="project" value="TreeGrafter"/>
</dbReference>
<reference evidence="6" key="1">
    <citation type="submission" date="2010-02" db="EMBL/GenBank/DDBJ databases">
        <title>Sequencing and annotation of the Blastocystis hominis genome.</title>
        <authorList>
            <person name="Wincker P."/>
        </authorList>
    </citation>
    <scope>NUCLEOTIDE SEQUENCE</scope>
    <source>
        <strain evidence="6">Singapore isolate B</strain>
    </source>
</reference>
<keyword evidence="7" id="KW-1185">Reference proteome</keyword>
<dbReference type="EMBL" id="FN668638">
    <property type="protein sequence ID" value="CBK20249.2"/>
    <property type="molecule type" value="Genomic_DNA"/>
</dbReference>
<dbReference type="InterPro" id="IPR020568">
    <property type="entry name" value="Ribosomal_Su5_D2-typ_SF"/>
</dbReference>
<dbReference type="OMA" id="ANRAKEX"/>
<proteinExistence type="inferred from homology"/>
<evidence type="ECO:0000259" key="5">
    <source>
        <dbReference type="Pfam" id="PF08544"/>
    </source>
</evidence>
<dbReference type="Gene3D" id="3.30.70.890">
    <property type="entry name" value="GHMP kinase, C-terminal domain"/>
    <property type="match status" value="1"/>
</dbReference>
<dbReference type="InterPro" id="IPR006206">
    <property type="entry name" value="Mevalonate/galactokinase"/>
</dbReference>
<comment type="similarity">
    <text evidence="1">Belongs to the GHMP kinase family. GalK subfamily.</text>
</comment>
<dbReference type="SUPFAM" id="SSF54211">
    <property type="entry name" value="Ribosomal protein S5 domain 2-like"/>
    <property type="match status" value="1"/>
</dbReference>
<feature type="domain" description="GHMP kinase C-terminal" evidence="5">
    <location>
        <begin position="264"/>
        <end position="332"/>
    </location>
</feature>
<evidence type="ECO:0000256" key="2">
    <source>
        <dbReference type="ARBA" id="ARBA00022741"/>
    </source>
</evidence>
<evidence type="ECO:0000256" key="3">
    <source>
        <dbReference type="ARBA" id="ARBA00022840"/>
    </source>
</evidence>
<dbReference type="GO" id="GO:0004335">
    <property type="term" value="F:galactokinase activity"/>
    <property type="evidence" value="ECO:0007669"/>
    <property type="project" value="InterPro"/>
</dbReference>
<keyword evidence="6" id="KW-0808">Transferase</keyword>
<keyword evidence="2" id="KW-0547">Nucleotide-binding</keyword>
<dbReference type="PRINTS" id="PR00473">
    <property type="entry name" value="GALCTOKINASE"/>
</dbReference>
<evidence type="ECO:0000259" key="4">
    <source>
        <dbReference type="Pfam" id="PF00288"/>
    </source>
</evidence>